<feature type="compositionally biased region" description="Basic and acidic residues" evidence="8">
    <location>
        <begin position="466"/>
        <end position="482"/>
    </location>
</feature>
<feature type="region of interest" description="Disordered" evidence="8">
    <location>
        <begin position="84"/>
        <end position="104"/>
    </location>
</feature>
<comment type="similarity">
    <text evidence="2">Belongs to the SWC4 family.</text>
</comment>
<dbReference type="FunCoup" id="A0A1Y2EQG4">
    <property type="interactions" value="557"/>
</dbReference>
<feature type="domain" description="DAMP1 SANT/Myb-like" evidence="9">
    <location>
        <begin position="130"/>
        <end position="205"/>
    </location>
</feature>
<evidence type="ECO:0000256" key="7">
    <source>
        <dbReference type="ARBA" id="ARBA00023242"/>
    </source>
</evidence>
<evidence type="ECO:0000256" key="1">
    <source>
        <dbReference type="ARBA" id="ARBA00004123"/>
    </source>
</evidence>
<dbReference type="FunFam" id="1.10.10.60:FF:000087">
    <property type="entry name" value="DNA methyltransferase 1-associated protein 1"/>
    <property type="match status" value="1"/>
</dbReference>
<gene>
    <name evidence="10" type="ORF">BCR35DRAFT_307144</name>
</gene>
<dbReference type="EMBL" id="MCGR01000046">
    <property type="protein sequence ID" value="ORY73416.1"/>
    <property type="molecule type" value="Genomic_DNA"/>
</dbReference>
<evidence type="ECO:0000313" key="10">
    <source>
        <dbReference type="EMBL" id="ORY73416.1"/>
    </source>
</evidence>
<evidence type="ECO:0000256" key="5">
    <source>
        <dbReference type="ARBA" id="ARBA00023015"/>
    </source>
</evidence>
<evidence type="ECO:0000256" key="3">
    <source>
        <dbReference type="ARBA" id="ARBA00019132"/>
    </source>
</evidence>
<feature type="compositionally biased region" description="Basic and acidic residues" evidence="8">
    <location>
        <begin position="94"/>
        <end position="104"/>
    </location>
</feature>
<dbReference type="STRING" id="106004.A0A1Y2EQG4"/>
<evidence type="ECO:0000256" key="8">
    <source>
        <dbReference type="SAM" id="MobiDB-lite"/>
    </source>
</evidence>
<dbReference type="Gene3D" id="1.10.10.60">
    <property type="entry name" value="Homeodomain-like"/>
    <property type="match status" value="1"/>
</dbReference>
<dbReference type="InterPro" id="IPR032563">
    <property type="entry name" value="DAMP1_SANT-like"/>
</dbReference>
<feature type="region of interest" description="Disordered" evidence="8">
    <location>
        <begin position="451"/>
        <end position="501"/>
    </location>
</feature>
<evidence type="ECO:0000313" key="11">
    <source>
        <dbReference type="Proteomes" id="UP000193467"/>
    </source>
</evidence>
<dbReference type="OrthoDB" id="19740at2759"/>
<comment type="subcellular location">
    <subcellularLocation>
        <location evidence="1">Nucleus</location>
    </subcellularLocation>
</comment>
<name>A0A1Y2EQG4_9BASI</name>
<evidence type="ECO:0000256" key="4">
    <source>
        <dbReference type="ARBA" id="ARBA00022853"/>
    </source>
</evidence>
<feature type="compositionally biased region" description="Low complexity" evidence="8">
    <location>
        <begin position="487"/>
        <end position="501"/>
    </location>
</feature>
<proteinExistence type="inferred from homology"/>
<dbReference type="GO" id="GO:0006338">
    <property type="term" value="P:chromatin remodeling"/>
    <property type="evidence" value="ECO:0007669"/>
    <property type="project" value="InterPro"/>
</dbReference>
<keyword evidence="5" id="KW-0805">Transcription regulation</keyword>
<protein>
    <recommendedName>
        <fullName evidence="3">SWR1-complex protein 4</fullName>
    </recommendedName>
</protein>
<keyword evidence="6" id="KW-0804">Transcription</keyword>
<dbReference type="GO" id="GO:0003714">
    <property type="term" value="F:transcription corepressor activity"/>
    <property type="evidence" value="ECO:0007669"/>
    <property type="project" value="TreeGrafter"/>
</dbReference>
<feature type="region of interest" description="Disordered" evidence="8">
    <location>
        <begin position="1"/>
        <end position="43"/>
    </location>
</feature>
<accession>A0A1Y2EQG4</accession>
<evidence type="ECO:0000256" key="6">
    <source>
        <dbReference type="ARBA" id="ARBA00023163"/>
    </source>
</evidence>
<evidence type="ECO:0000256" key="2">
    <source>
        <dbReference type="ARBA" id="ARBA00006918"/>
    </source>
</evidence>
<dbReference type="InParanoid" id="A0A1Y2EQG4"/>
<keyword evidence="7" id="KW-0539">Nucleus</keyword>
<dbReference type="GO" id="GO:0000812">
    <property type="term" value="C:Swr1 complex"/>
    <property type="evidence" value="ECO:0007669"/>
    <property type="project" value="TreeGrafter"/>
</dbReference>
<organism evidence="10 11">
    <name type="scientific">Leucosporidium creatinivorum</name>
    <dbReference type="NCBI Taxonomy" id="106004"/>
    <lineage>
        <taxon>Eukaryota</taxon>
        <taxon>Fungi</taxon>
        <taxon>Dikarya</taxon>
        <taxon>Basidiomycota</taxon>
        <taxon>Pucciniomycotina</taxon>
        <taxon>Microbotryomycetes</taxon>
        <taxon>Leucosporidiales</taxon>
        <taxon>Leucosporidium</taxon>
    </lineage>
</organism>
<dbReference type="Pfam" id="PF16282">
    <property type="entry name" value="SANT_DAMP1_like"/>
    <property type="match status" value="1"/>
</dbReference>
<dbReference type="GO" id="GO:0000122">
    <property type="term" value="P:negative regulation of transcription by RNA polymerase II"/>
    <property type="evidence" value="ECO:0007669"/>
    <property type="project" value="TreeGrafter"/>
</dbReference>
<dbReference type="Proteomes" id="UP000193467">
    <property type="component" value="Unassembled WGS sequence"/>
</dbReference>
<keyword evidence="4" id="KW-0156">Chromatin regulator</keyword>
<comment type="caution">
    <text evidence="10">The sequence shown here is derived from an EMBL/GenBank/DDBJ whole genome shotgun (WGS) entry which is preliminary data.</text>
</comment>
<dbReference type="AlphaFoldDB" id="A0A1Y2EQG4"/>
<dbReference type="GO" id="GO:0035267">
    <property type="term" value="C:NuA4 histone acetyltransferase complex"/>
    <property type="evidence" value="ECO:0007669"/>
    <property type="project" value="InterPro"/>
</dbReference>
<dbReference type="PANTHER" id="PTHR12855:SF10">
    <property type="entry name" value="DNA METHYLTRANSFERASE 1-ASSOCIATED PROTEIN 1"/>
    <property type="match status" value="1"/>
</dbReference>
<sequence>MTSRDVRDIMSISEPAASPGLGGLQAPPPRRAGQQREKRPDGITRELYALMGDNAPSLALAQSTKPKFKERIKRTGPAIHWQLSAFTNPSRGAGKPESDDKAEEARKKLKLRHWVRDLPANHVDGSPDTKFAKFNTSSQPYSYTEDEYNKWLSDEAWPKEDTDHLFELAHQYDLRFIVMADRWERTPERGVDALKARYYSVCRVLVNNRPRPENLAPEEKEKADKLRQETLASFHFDINRETERKAYLKSLLSRTPEQIADEDFLYVESRRLEQSYNKIAAERAELLKILGGREGIGAQGGMQVGVGGGVKGVALGQKDAERKRKGQTGWEIEGLNGGGLPEGWAGEGSKRKATAQQDAANCIERHPAPSVSAPKANIWPSVGVRSSRIAPVKPGVASKVAAALTELGITTHLVMPTKANIEKIDTLQASLAQMVELKKAVDRIQSEIRMVKKKKDQLLGTEEETEVKKEDEDARTDREASIRTKRSASASSTSTNKRARH</sequence>
<dbReference type="InterPro" id="IPR027109">
    <property type="entry name" value="Swc4/Dmap1"/>
</dbReference>
<dbReference type="GO" id="GO:0006281">
    <property type="term" value="P:DNA repair"/>
    <property type="evidence" value="ECO:0007669"/>
    <property type="project" value="InterPro"/>
</dbReference>
<feature type="compositionally biased region" description="Basic and acidic residues" evidence="8">
    <location>
        <begin position="34"/>
        <end position="43"/>
    </location>
</feature>
<keyword evidence="11" id="KW-1185">Reference proteome</keyword>
<dbReference type="PANTHER" id="PTHR12855">
    <property type="entry name" value="DNA METHYLTRANSFERASE 1-ASSOCIATED PROTEIN 1 FAMILY MEMBER"/>
    <property type="match status" value="1"/>
</dbReference>
<evidence type="ECO:0000259" key="9">
    <source>
        <dbReference type="Pfam" id="PF16282"/>
    </source>
</evidence>
<reference evidence="10 11" key="1">
    <citation type="submission" date="2016-07" db="EMBL/GenBank/DDBJ databases">
        <title>Pervasive Adenine N6-methylation of Active Genes in Fungi.</title>
        <authorList>
            <consortium name="DOE Joint Genome Institute"/>
            <person name="Mondo S.J."/>
            <person name="Dannebaum R.O."/>
            <person name="Kuo R.C."/>
            <person name="Labutti K."/>
            <person name="Haridas S."/>
            <person name="Kuo A."/>
            <person name="Salamov A."/>
            <person name="Ahrendt S.R."/>
            <person name="Lipzen A."/>
            <person name="Sullivan W."/>
            <person name="Andreopoulos W.B."/>
            <person name="Clum A."/>
            <person name="Lindquist E."/>
            <person name="Daum C."/>
            <person name="Ramamoorthy G.K."/>
            <person name="Gryganskyi A."/>
            <person name="Culley D."/>
            <person name="Magnuson J.K."/>
            <person name="James T.Y."/>
            <person name="O'Malley M.A."/>
            <person name="Stajich J.E."/>
            <person name="Spatafora J.W."/>
            <person name="Visel A."/>
            <person name="Grigoriev I.V."/>
        </authorList>
    </citation>
    <scope>NUCLEOTIDE SEQUENCE [LARGE SCALE GENOMIC DNA]</scope>
    <source>
        <strain evidence="10 11">62-1032</strain>
    </source>
</reference>